<reference evidence="1 2" key="1">
    <citation type="submission" date="2020-08" db="EMBL/GenBank/DDBJ databases">
        <title>Description of novel Flavobacterium F-408 isolate.</title>
        <authorList>
            <person name="Saticioglu I.B."/>
            <person name="Duman M."/>
            <person name="Altun S."/>
        </authorList>
    </citation>
    <scope>NUCLEOTIDE SEQUENCE [LARGE SCALE GENOMIC DNA]</scope>
    <source>
        <strain evidence="1 2">F-408</strain>
    </source>
</reference>
<dbReference type="Proteomes" id="UP000605990">
    <property type="component" value="Unassembled WGS sequence"/>
</dbReference>
<dbReference type="EMBL" id="JACRUN010000008">
    <property type="protein sequence ID" value="MBC5835813.1"/>
    <property type="molecule type" value="Genomic_DNA"/>
</dbReference>
<evidence type="ECO:0008006" key="3">
    <source>
        <dbReference type="Google" id="ProtNLM"/>
    </source>
</evidence>
<sequence length="442" mass="50365">MRHFNSIGVHVGKATLAMTNLNTEFVKPKAIPIDNANQEVKGEIIPWGSDNLYPQNFYNKKYLKNGSAVGGVGALQNAHYGSGFQLQLESADENGASVKKIVPFLKYPEIQQFVRNSKLNRFWNEIIADQTLFNIGFAHFVVSKDFKKITSVRRQKAAWCRFEKMDKDGVIKNVYINSDWSNDNKEYTISVPVVDPYMSAEEVRIWCQENKFYEFIYPSYYPLIDESYYPKPGWHAVDRNGWMDVANSVPELKQAIFQNQAHIKYIIYVSEQYFENFYKEEWEDFDADKRQKIRNELVAAIDEHMSGNSAGGRSLISPVFEENGKFVEGIKVEPIQNHLQDGSYLPDASAANSEILFALGVDPCIIGLGIPGGKNLSGSGSDKREAYNILCANLKPRREITLEVWDLTRDFNLWDPNLEGCFPNMVLTTLDKEKSGQNQIVN</sequence>
<name>A0ABR7J1C0_9FLAO</name>
<proteinExistence type="predicted"/>
<comment type="caution">
    <text evidence="1">The sequence shown here is derived from an EMBL/GenBank/DDBJ whole genome shotgun (WGS) entry which is preliminary data.</text>
</comment>
<protein>
    <recommendedName>
        <fullName evidence="3">Phage portal protein</fullName>
    </recommendedName>
</protein>
<evidence type="ECO:0000313" key="2">
    <source>
        <dbReference type="Proteomes" id="UP000605990"/>
    </source>
</evidence>
<dbReference type="RefSeq" id="WP_166125558.1">
    <property type="nucleotide sequence ID" value="NZ_JAANOQ010000002.1"/>
</dbReference>
<keyword evidence="2" id="KW-1185">Reference proteome</keyword>
<organism evidence="1 2">
    <name type="scientific">Flavobacterium bernardetii</name>
    <dbReference type="NCBI Taxonomy" id="2813823"/>
    <lineage>
        <taxon>Bacteria</taxon>
        <taxon>Pseudomonadati</taxon>
        <taxon>Bacteroidota</taxon>
        <taxon>Flavobacteriia</taxon>
        <taxon>Flavobacteriales</taxon>
        <taxon>Flavobacteriaceae</taxon>
        <taxon>Flavobacterium</taxon>
    </lineage>
</organism>
<evidence type="ECO:0000313" key="1">
    <source>
        <dbReference type="EMBL" id="MBC5835813.1"/>
    </source>
</evidence>
<gene>
    <name evidence="1" type="ORF">H8R27_13030</name>
</gene>
<accession>A0ABR7J1C0</accession>